<dbReference type="Proteomes" id="UP000265930">
    <property type="component" value="Unassembled WGS sequence"/>
</dbReference>
<feature type="domain" description="Glycosyltransferase subfamily 4-like N-terminal" evidence="2">
    <location>
        <begin position="13"/>
        <end position="170"/>
    </location>
</feature>
<gene>
    <name evidence="3" type="ORF">D2A34_07350</name>
</gene>
<evidence type="ECO:0000313" key="3">
    <source>
        <dbReference type="EMBL" id="RII35015.1"/>
    </source>
</evidence>
<sequence>MNVLFVSELSNLGGGETSLLNLIIEFNNNFNEMNPVLLCLKEGKLTEESRAAGIKTIIYDYKNDIKKVKIINCIRKIRAIIKLNKINVIQTNEWKTSFILSLINKSCFLKCKVIWVCHGQWYQFNFIKKNMVNLFIDKIISVSNVVKENLISNGINPKKIVRIPLGIDINKFNNCDAKKIRQELQMENNEKVFATIGRFQEIKGQKLVIEAAKELKELGKKFKILFVGDSIFDSEKDNKYKKECLNMIKEYKLEEFFFFLGVRRDIGNILSGIDALIIPSINESFGMVVIEAFAAGCLVISTPCDGPSEVIQNGVLGFVLSERTTECLKDKMEDILEDKIKLKEISKNQKEYSKNYSVNKICSMYANIYN</sequence>
<dbReference type="PANTHER" id="PTHR12526:SF627">
    <property type="entry name" value="D-RHAMNOSYLTRANSFERASE WBPZ"/>
    <property type="match status" value="1"/>
</dbReference>
<dbReference type="Pfam" id="PF00534">
    <property type="entry name" value="Glycos_transf_1"/>
    <property type="match status" value="1"/>
</dbReference>
<dbReference type="EMBL" id="QXDJ01000002">
    <property type="protein sequence ID" value="RII35015.1"/>
    <property type="molecule type" value="Genomic_DNA"/>
</dbReference>
<dbReference type="AlphaFoldDB" id="A0A399IPR5"/>
<name>A0A399IPR5_9CLOT</name>
<dbReference type="RefSeq" id="WP_119366188.1">
    <property type="nucleotide sequence ID" value="NZ_QXDJ01000002.1"/>
</dbReference>
<accession>A0A399IPR5</accession>
<dbReference type="Pfam" id="PF13439">
    <property type="entry name" value="Glyco_transf_4"/>
    <property type="match status" value="1"/>
</dbReference>
<dbReference type="InterPro" id="IPR028098">
    <property type="entry name" value="Glyco_trans_4-like_N"/>
</dbReference>
<evidence type="ECO:0000259" key="2">
    <source>
        <dbReference type="Pfam" id="PF13439"/>
    </source>
</evidence>
<keyword evidence="3" id="KW-0808">Transferase</keyword>
<dbReference type="PANTHER" id="PTHR12526">
    <property type="entry name" value="GLYCOSYLTRANSFERASE"/>
    <property type="match status" value="1"/>
</dbReference>
<evidence type="ECO:0000313" key="4">
    <source>
        <dbReference type="Proteomes" id="UP000265930"/>
    </source>
</evidence>
<proteinExistence type="predicted"/>
<evidence type="ECO:0000259" key="1">
    <source>
        <dbReference type="Pfam" id="PF00534"/>
    </source>
</evidence>
<protein>
    <submittedName>
        <fullName evidence="3">Glycosyltransferase family 1 protein</fullName>
    </submittedName>
</protein>
<comment type="caution">
    <text evidence="3">The sequence shown here is derived from an EMBL/GenBank/DDBJ whole genome shotgun (WGS) entry which is preliminary data.</text>
</comment>
<reference evidence="3 4" key="1">
    <citation type="submission" date="2018-08" db="EMBL/GenBank/DDBJ databases">
        <title>Genome of Clostridium chromiireducens C1, DSM12136.</title>
        <authorList>
            <person name="Xing M."/>
            <person name="Wei Y."/>
            <person name="Ang E.L."/>
            <person name="Zhao H."/>
            <person name="Zhang Y."/>
        </authorList>
    </citation>
    <scope>NUCLEOTIDE SEQUENCE [LARGE SCALE GENOMIC DNA]</scope>
    <source>
        <strain evidence="3 4">C1</strain>
    </source>
</reference>
<dbReference type="CDD" id="cd03801">
    <property type="entry name" value="GT4_PimA-like"/>
    <property type="match status" value="1"/>
</dbReference>
<organism evidence="3 4">
    <name type="scientific">Clostridium chromiireducens</name>
    <dbReference type="NCBI Taxonomy" id="225345"/>
    <lineage>
        <taxon>Bacteria</taxon>
        <taxon>Bacillati</taxon>
        <taxon>Bacillota</taxon>
        <taxon>Clostridia</taxon>
        <taxon>Eubacteriales</taxon>
        <taxon>Clostridiaceae</taxon>
        <taxon>Clostridium</taxon>
    </lineage>
</organism>
<dbReference type="Gene3D" id="3.40.50.2000">
    <property type="entry name" value="Glycogen Phosphorylase B"/>
    <property type="match status" value="2"/>
</dbReference>
<dbReference type="SUPFAM" id="SSF53756">
    <property type="entry name" value="UDP-Glycosyltransferase/glycogen phosphorylase"/>
    <property type="match status" value="1"/>
</dbReference>
<feature type="domain" description="Glycosyl transferase family 1" evidence="1">
    <location>
        <begin position="178"/>
        <end position="351"/>
    </location>
</feature>
<dbReference type="InterPro" id="IPR001296">
    <property type="entry name" value="Glyco_trans_1"/>
</dbReference>
<dbReference type="GO" id="GO:0016757">
    <property type="term" value="F:glycosyltransferase activity"/>
    <property type="evidence" value="ECO:0007669"/>
    <property type="project" value="InterPro"/>
</dbReference>